<dbReference type="InterPro" id="IPR052036">
    <property type="entry name" value="Hydrolase/PRTase-associated"/>
</dbReference>
<dbReference type="PANTHER" id="PTHR31299">
    <property type="entry name" value="ESTERASE, PUTATIVE (AFU_ORTHOLOGUE AFUA_1G05850)-RELATED"/>
    <property type="match status" value="1"/>
</dbReference>
<dbReference type="GO" id="GO:0046677">
    <property type="term" value="P:response to antibiotic"/>
    <property type="evidence" value="ECO:0007669"/>
    <property type="project" value="InterPro"/>
</dbReference>
<sequence length="400" mass="43370">MNTVVAEPAVREWLRATAVPVTESDAGLSALVERLGRARIVGLGESTRFSRETFGIRDRIFRALVTEHRFRALAVQDGARSGERLDRYVRTGAGDPRGVLAGAWRPWRTAQMAATLAWIRAFNQRHPDDQVAVFGVEPPAAEPADYDVVLDHVRRVAPDRAPQVEAHLAPIRTAHRIDEHVQRHQGIHPGRPFAEHAADALAIVESLPTAPGTDTARAAMRLILRFHRTSVAATGFAADERDAADRIDDWQQRTGAKIAYWDGIAHTSGVALGVGASAFAGAGSHLRARHGAEYASVAIGFHHGDLGVAHVPAPRPDLMDAVLGTVDLPAFALDLSASAPEPVRAWLRSPAKLRVISGVYDPAEDEKAHIAVPSPAEAFDALVFVRETTPVEWFPEFDGR</sequence>
<dbReference type="EMBL" id="LN868939">
    <property type="protein sequence ID" value="CRY81444.1"/>
    <property type="molecule type" value="Genomic_DNA"/>
</dbReference>
<dbReference type="KEGG" id="nfr:ERS450000_04418"/>
<accession>A0A0H5P2C4</accession>
<keyword evidence="1" id="KW-0614">Plasmid</keyword>
<dbReference type="RefSeq" id="WP_060594028.1">
    <property type="nucleotide sequence ID" value="NZ_CP031418.1"/>
</dbReference>
<dbReference type="InterPro" id="IPR007815">
    <property type="entry name" value="Emycin_Estase"/>
</dbReference>
<dbReference type="SUPFAM" id="SSF159501">
    <property type="entry name" value="EreA/ChaN-like"/>
    <property type="match status" value="1"/>
</dbReference>
<protein>
    <submittedName>
        <fullName evidence="1">Erythromycin esterase</fullName>
    </submittedName>
</protein>
<evidence type="ECO:0000313" key="1">
    <source>
        <dbReference type="EMBL" id="CRY81444.1"/>
    </source>
</evidence>
<dbReference type="Pfam" id="PF05139">
    <property type="entry name" value="Erythro_esteras"/>
    <property type="match status" value="1"/>
</dbReference>
<organism evidence="1 2">
    <name type="scientific">Nocardia farcinica</name>
    <dbReference type="NCBI Taxonomy" id="37329"/>
    <lineage>
        <taxon>Bacteria</taxon>
        <taxon>Bacillati</taxon>
        <taxon>Actinomycetota</taxon>
        <taxon>Actinomycetes</taxon>
        <taxon>Mycobacteriales</taxon>
        <taxon>Nocardiaceae</taxon>
        <taxon>Nocardia</taxon>
    </lineage>
</organism>
<geneLocation type="plasmid" evidence="1">
    <name>2</name>
</geneLocation>
<dbReference type="CDD" id="cd14728">
    <property type="entry name" value="Ere-like"/>
    <property type="match status" value="1"/>
</dbReference>
<name>A0A0H5P2C4_NOCFR</name>
<dbReference type="PANTHER" id="PTHR31299:SF0">
    <property type="entry name" value="ESTERASE, PUTATIVE (AFU_ORTHOLOGUE AFUA_1G05850)-RELATED"/>
    <property type="match status" value="1"/>
</dbReference>
<dbReference type="Gene3D" id="3.40.1660.10">
    <property type="entry name" value="EreA-like (biosynthetic domain)"/>
    <property type="match status" value="1"/>
</dbReference>
<dbReference type="Gene3D" id="1.20.1440.30">
    <property type="entry name" value="Biosynthetic Protein domain"/>
    <property type="match status" value="1"/>
</dbReference>
<dbReference type="Gene3D" id="3.30.1870.10">
    <property type="entry name" value="EreA-like, domain 2"/>
    <property type="match status" value="1"/>
</dbReference>
<reference evidence="2" key="1">
    <citation type="submission" date="2015-03" db="EMBL/GenBank/DDBJ databases">
        <authorList>
            <consortium name="Pathogen Informatics"/>
        </authorList>
    </citation>
    <scope>NUCLEOTIDE SEQUENCE [LARGE SCALE GENOMIC DNA]</scope>
    <source>
        <strain evidence="2">NCTC11134</strain>
        <plasmid evidence="2">2</plasmid>
    </source>
</reference>
<proteinExistence type="predicted"/>
<dbReference type="AlphaFoldDB" id="A0A0H5P2C4"/>
<dbReference type="Proteomes" id="UP000057820">
    <property type="component" value="Plasmid 2"/>
</dbReference>
<gene>
    <name evidence="1" type="ORF">ERS450000_04418</name>
</gene>
<evidence type="ECO:0000313" key="2">
    <source>
        <dbReference type="Proteomes" id="UP000057820"/>
    </source>
</evidence>